<feature type="non-terminal residue" evidence="7">
    <location>
        <position position="1"/>
    </location>
</feature>
<dbReference type="InterPro" id="IPR002930">
    <property type="entry name" value="GCV_H"/>
</dbReference>
<keyword evidence="5" id="KW-0496">Mitochondrion</keyword>
<dbReference type="SUPFAM" id="SSF51230">
    <property type="entry name" value="Single hybrid motif"/>
    <property type="match status" value="1"/>
</dbReference>
<dbReference type="PANTHER" id="PTHR11715">
    <property type="entry name" value="GLYCINE CLEAVAGE SYSTEM H PROTEIN"/>
    <property type="match status" value="1"/>
</dbReference>
<dbReference type="AlphaFoldDB" id="A0A1E4T1V2"/>
<proteinExistence type="inferred from homology"/>
<dbReference type="HAMAP" id="MF_00272">
    <property type="entry name" value="GcvH"/>
    <property type="match status" value="1"/>
</dbReference>
<dbReference type="InterPro" id="IPR011053">
    <property type="entry name" value="Single_hybrid_motif"/>
</dbReference>
<feature type="modified residue" description="N6-lipoyllysine" evidence="4">
    <location>
        <position position="87"/>
    </location>
</feature>
<protein>
    <recommendedName>
        <fullName evidence="5">Glycine cleavage system H protein</fullName>
    </recommendedName>
</protein>
<dbReference type="Proteomes" id="UP000094801">
    <property type="component" value="Unassembled WGS sequence"/>
</dbReference>
<keyword evidence="2 4" id="KW-0450">Lipoyl</keyword>
<evidence type="ECO:0000313" key="7">
    <source>
        <dbReference type="EMBL" id="ODV85714.1"/>
    </source>
</evidence>
<evidence type="ECO:0000259" key="6">
    <source>
        <dbReference type="PROSITE" id="PS50968"/>
    </source>
</evidence>
<evidence type="ECO:0000256" key="4">
    <source>
        <dbReference type="PIRSR" id="PIRSR617453-50"/>
    </source>
</evidence>
<accession>A0A1E4T1V2</accession>
<dbReference type="InterPro" id="IPR000089">
    <property type="entry name" value="Biotin_lipoyl"/>
</dbReference>
<gene>
    <name evidence="7" type="ORF">CANARDRAFT_184222</name>
</gene>
<keyword evidence="8" id="KW-1185">Reference proteome</keyword>
<dbReference type="Pfam" id="PF01597">
    <property type="entry name" value="GCV_H"/>
    <property type="match status" value="1"/>
</dbReference>
<dbReference type="GO" id="GO:0019464">
    <property type="term" value="P:glycine decarboxylation via glycine cleavage system"/>
    <property type="evidence" value="ECO:0007669"/>
    <property type="project" value="UniProtKB-UniRule"/>
</dbReference>
<dbReference type="Gene3D" id="2.40.50.100">
    <property type="match status" value="1"/>
</dbReference>
<dbReference type="GO" id="GO:0005739">
    <property type="term" value="C:mitochondrion"/>
    <property type="evidence" value="ECO:0007669"/>
    <property type="project" value="UniProtKB-SubCell"/>
</dbReference>
<evidence type="ECO:0000256" key="5">
    <source>
        <dbReference type="RuleBase" id="RU364055"/>
    </source>
</evidence>
<comment type="function">
    <text evidence="5">The H protein shuttles the methylamine group of glycine from the P protein to the T protein.</text>
</comment>
<dbReference type="EMBL" id="KV453851">
    <property type="protein sequence ID" value="ODV85714.1"/>
    <property type="molecule type" value="Genomic_DNA"/>
</dbReference>
<dbReference type="InterPro" id="IPR003016">
    <property type="entry name" value="2-oxoA_DH_lipoyl-BS"/>
</dbReference>
<feature type="non-terminal residue" evidence="7">
    <location>
        <position position="150"/>
    </location>
</feature>
<evidence type="ECO:0000256" key="2">
    <source>
        <dbReference type="ARBA" id="ARBA00022823"/>
    </source>
</evidence>
<reference evidence="8" key="1">
    <citation type="submission" date="2016-04" db="EMBL/GenBank/DDBJ databases">
        <title>Comparative genomics of biotechnologically important yeasts.</title>
        <authorList>
            <consortium name="DOE Joint Genome Institute"/>
            <person name="Riley R."/>
            <person name="Haridas S."/>
            <person name="Wolfe K.H."/>
            <person name="Lopes M.R."/>
            <person name="Hittinger C.T."/>
            <person name="Goker M."/>
            <person name="Salamov A."/>
            <person name="Wisecaver J."/>
            <person name="Long T.M."/>
            <person name="Aerts A.L."/>
            <person name="Barry K."/>
            <person name="Choi C."/>
            <person name="Clum A."/>
            <person name="Coughlan A.Y."/>
            <person name="Deshpande S."/>
            <person name="Douglass A.P."/>
            <person name="Hanson S.J."/>
            <person name="Klenk H.-P."/>
            <person name="Labutti K."/>
            <person name="Lapidus A."/>
            <person name="Lindquist E."/>
            <person name="Lipzen A."/>
            <person name="Meier-Kolthoff J.P."/>
            <person name="Ohm R.A."/>
            <person name="Otillar R.P."/>
            <person name="Pangilinan J."/>
            <person name="Peng Y."/>
            <person name="Rokas A."/>
            <person name="Rosa C.A."/>
            <person name="Scheuner C."/>
            <person name="Sibirny A.A."/>
            <person name="Slot J.C."/>
            <person name="Stielow J.B."/>
            <person name="Sun H."/>
            <person name="Kurtzman C.P."/>
            <person name="Blackwell M."/>
            <person name="Grigoriev I.V."/>
            <person name="Jeffries T.W."/>
        </authorList>
    </citation>
    <scope>NUCLEOTIDE SEQUENCE [LARGE SCALE GENOMIC DNA]</scope>
    <source>
        <strain evidence="8">NRRL YB-2248</strain>
    </source>
</reference>
<comment type="subcellular location">
    <subcellularLocation>
        <location evidence="5">Mitochondrion</location>
    </subcellularLocation>
</comment>
<evidence type="ECO:0000313" key="8">
    <source>
        <dbReference type="Proteomes" id="UP000094801"/>
    </source>
</evidence>
<evidence type="ECO:0000256" key="1">
    <source>
        <dbReference type="ARBA" id="ARBA00009249"/>
    </source>
</evidence>
<sequence>FTRFNSTKNNVLSPNSIVSTYSSGPVILKFTPDHEWVSLHPDGVAFVGITKYAADALGDATFIELPTDSIGETVSKGDTIGSVESVKSASEIYSPLDGEVVGVNDALDEEPGLINLDPMGDGWIAKLKVSEGFEDGELLSEADYVKLLEE</sequence>
<dbReference type="InterPro" id="IPR033753">
    <property type="entry name" value="GCV_H/Fam206"/>
</dbReference>
<comment type="subunit">
    <text evidence="5">The glycine cleavage system is composed of four proteins: P, T, L and H.</text>
</comment>
<comment type="similarity">
    <text evidence="1 5">Belongs to the GcvH family.</text>
</comment>
<dbReference type="InterPro" id="IPR017453">
    <property type="entry name" value="GCV_H_sub"/>
</dbReference>
<evidence type="ECO:0000256" key="3">
    <source>
        <dbReference type="ARBA" id="ARBA00022946"/>
    </source>
</evidence>
<comment type="cofactor">
    <cofactor evidence="5">
        <name>(R)-lipoate</name>
        <dbReference type="ChEBI" id="CHEBI:83088"/>
    </cofactor>
    <text evidence="5">Binds 1 lipoyl cofactor covalently.</text>
</comment>
<keyword evidence="3 5" id="KW-0809">Transit peptide</keyword>
<dbReference type="PROSITE" id="PS50968">
    <property type="entry name" value="BIOTINYL_LIPOYL"/>
    <property type="match status" value="1"/>
</dbReference>
<dbReference type="PANTHER" id="PTHR11715:SF3">
    <property type="entry name" value="GLYCINE CLEAVAGE SYSTEM H PROTEIN-RELATED"/>
    <property type="match status" value="1"/>
</dbReference>
<dbReference type="GO" id="GO:0009249">
    <property type="term" value="P:protein lipoylation"/>
    <property type="evidence" value="ECO:0007669"/>
    <property type="project" value="TreeGrafter"/>
</dbReference>
<dbReference type="NCBIfam" id="TIGR00527">
    <property type="entry name" value="gcvH"/>
    <property type="match status" value="1"/>
</dbReference>
<dbReference type="NCBIfam" id="NF002270">
    <property type="entry name" value="PRK01202.1"/>
    <property type="match status" value="1"/>
</dbReference>
<dbReference type="STRING" id="983967.A0A1E4T1V2"/>
<dbReference type="OrthoDB" id="10264154at2759"/>
<feature type="domain" description="Lipoyl-binding" evidence="6">
    <location>
        <begin position="44"/>
        <end position="128"/>
    </location>
</feature>
<dbReference type="GO" id="GO:0005960">
    <property type="term" value="C:glycine cleavage complex"/>
    <property type="evidence" value="ECO:0007669"/>
    <property type="project" value="UniProtKB-UniRule"/>
</dbReference>
<dbReference type="PROSITE" id="PS00189">
    <property type="entry name" value="LIPOYL"/>
    <property type="match status" value="1"/>
</dbReference>
<organism evidence="7 8">
    <name type="scientific">[Candida] arabinofermentans NRRL YB-2248</name>
    <dbReference type="NCBI Taxonomy" id="983967"/>
    <lineage>
        <taxon>Eukaryota</taxon>
        <taxon>Fungi</taxon>
        <taxon>Dikarya</taxon>
        <taxon>Ascomycota</taxon>
        <taxon>Saccharomycotina</taxon>
        <taxon>Pichiomycetes</taxon>
        <taxon>Pichiales</taxon>
        <taxon>Pichiaceae</taxon>
        <taxon>Ogataea</taxon>
        <taxon>Ogataea/Candida clade</taxon>
    </lineage>
</organism>
<dbReference type="CDD" id="cd06848">
    <property type="entry name" value="GCS_H"/>
    <property type="match status" value="1"/>
</dbReference>
<name>A0A1E4T1V2_9ASCO</name>